<dbReference type="InterPro" id="IPR046879">
    <property type="entry name" value="KANL3/Tex30_Abhydrolase"/>
</dbReference>
<dbReference type="PANTHER" id="PTHR13136:SF11">
    <property type="entry name" value="TESTIS-EXPRESSED PROTEIN 30"/>
    <property type="match status" value="1"/>
</dbReference>
<dbReference type="STRING" id="990285.RGCCGE502_24913"/>
<gene>
    <name evidence="2" type="ORF">RGCCGE502_24913</name>
</gene>
<dbReference type="Pfam" id="PF20408">
    <property type="entry name" value="Abhydrolase_11"/>
    <property type="match status" value="1"/>
</dbReference>
<dbReference type="EMBL" id="AEYE02000031">
    <property type="protein sequence ID" value="EPE95189.1"/>
    <property type="molecule type" value="Genomic_DNA"/>
</dbReference>
<dbReference type="RefSeq" id="WP_016556921.1">
    <property type="nucleotide sequence ID" value="NZ_AEYE02000031.1"/>
</dbReference>
<evidence type="ECO:0000259" key="1">
    <source>
        <dbReference type="Pfam" id="PF20408"/>
    </source>
</evidence>
<dbReference type="InterPro" id="IPR029058">
    <property type="entry name" value="AB_hydrolase_fold"/>
</dbReference>
<evidence type="ECO:0000313" key="2">
    <source>
        <dbReference type="EMBL" id="EPE95189.1"/>
    </source>
</evidence>
<proteinExistence type="predicted"/>
<dbReference type="PANTHER" id="PTHR13136">
    <property type="entry name" value="TESTIS DEVELOPMENT PROTEIN PRTD"/>
    <property type="match status" value="1"/>
</dbReference>
<dbReference type="Proteomes" id="UP000014411">
    <property type="component" value="Unassembled WGS sequence"/>
</dbReference>
<accession>S3H9E7</accession>
<evidence type="ECO:0000313" key="3">
    <source>
        <dbReference type="Proteomes" id="UP000014411"/>
    </source>
</evidence>
<dbReference type="AlphaFoldDB" id="S3H9E7"/>
<dbReference type="InterPro" id="IPR026555">
    <property type="entry name" value="NSL3/Tex30"/>
</dbReference>
<dbReference type="SUPFAM" id="SSF53474">
    <property type="entry name" value="alpha/beta-Hydrolases"/>
    <property type="match status" value="1"/>
</dbReference>
<dbReference type="Gene3D" id="3.40.50.1820">
    <property type="entry name" value="alpha/beta hydrolase"/>
    <property type="match status" value="1"/>
</dbReference>
<sequence length="214" mass="22942">MSENFLITGPDNPAATILLAHGAGAPMDSKSMTAAAEALATVGFRIARFEFAYMAARRTSDARKPPPKAETLIPEYRDTVRALASSGPLIIGGKSMGGRVASMVADDLYAEGAICGLLCLGYPFHPPGKPQQLRTAHLKNLRTPTLICQGTRDEFGTREEVSTYPLSPAISILWLEDGDHDLAPRKKISGFSVADHLATMAARTSAWADENCLR</sequence>
<feature type="domain" description="KANL3/Tex30 alpha/beta hydrolase-like" evidence="1">
    <location>
        <begin position="14"/>
        <end position="208"/>
    </location>
</feature>
<organism evidence="2 3">
    <name type="scientific">Rhizobium grahamii CCGE 502</name>
    <dbReference type="NCBI Taxonomy" id="990285"/>
    <lineage>
        <taxon>Bacteria</taxon>
        <taxon>Pseudomonadati</taxon>
        <taxon>Pseudomonadota</taxon>
        <taxon>Alphaproteobacteria</taxon>
        <taxon>Hyphomicrobiales</taxon>
        <taxon>Rhizobiaceae</taxon>
        <taxon>Rhizobium/Agrobacterium group</taxon>
        <taxon>Rhizobium</taxon>
    </lineage>
</organism>
<dbReference type="ESTHER" id="9rhiz-s3h9e7">
    <property type="family name" value="NLS3-Tex30"/>
</dbReference>
<protein>
    <recommendedName>
        <fullName evidence="1">KANL3/Tex30 alpha/beta hydrolase-like domain-containing protein</fullName>
    </recommendedName>
</protein>
<dbReference type="HOGENOM" id="CLU_072792_1_2_5"/>
<dbReference type="eggNOG" id="COG3571">
    <property type="taxonomic scope" value="Bacteria"/>
</dbReference>
<reference evidence="2 3" key="1">
    <citation type="journal article" date="2012" name="J. Bacteriol.">
        <title>Genome sequence of Rhizobium grahamii CCGE502, a broad-host-range symbiont with low nodulation competitiveness in Phaseolus vulgaris.</title>
        <authorList>
            <person name="Althabegoiti M.J."/>
            <person name="Lozano L."/>
            <person name="Torres-Tejerizo G."/>
            <person name="Ormeno-Orrillo E."/>
            <person name="Rogel M.A."/>
            <person name="Gonzalez V."/>
            <person name="Martinez-Romero E."/>
        </authorList>
    </citation>
    <scope>NUCLEOTIDE SEQUENCE [LARGE SCALE GENOMIC DNA]</scope>
    <source>
        <strain evidence="2 3">CCGE 502</strain>
    </source>
</reference>
<comment type="caution">
    <text evidence="2">The sequence shown here is derived from an EMBL/GenBank/DDBJ whole genome shotgun (WGS) entry which is preliminary data.</text>
</comment>
<name>S3H9E7_9HYPH</name>
<keyword evidence="3" id="KW-1185">Reference proteome</keyword>